<evidence type="ECO:0000313" key="2">
    <source>
        <dbReference type="EMBL" id="RKP31537.1"/>
    </source>
</evidence>
<feature type="region of interest" description="Disordered" evidence="1">
    <location>
        <begin position="371"/>
        <end position="391"/>
    </location>
</feature>
<protein>
    <submittedName>
        <fullName evidence="2">Uncharacterized protein</fullName>
    </submittedName>
</protein>
<name>A0A4P9ZEU8_9ASCO</name>
<keyword evidence="3" id="KW-1185">Reference proteome</keyword>
<sequence>MVAPIESKAWTDLPAGSHKLFSSHDSVYSALINPNLDEDVASLPPENAPHETQVPVLSPCHSPAHGSPSRPPPAPSSFEPSAGLVDRCSPGAGWSTVNLPLESLHDLARLLRLNSPFSCGSPRPASGSILSNSTDDDMSSESLVMVPSVSKLKILLFETDEEDNDGADEPSADDLIGPTLARIDDDDETLAPASETKSAPLFAGSHNLYHLFVMPKMVLSQACAKFQLTILSTLSEAMRQECVALTAMIEGAVRSSSLAARLHVSHLALRAAPLPLELGLMHNSNDLFLVNDGLLVLSEAIAAATRSVPTGSGMPKVTVINILTTNYFINLFDIIKNVTPVQIWRTITLKSNKLSEKIQVYVTGEISAAPRVSKEKSKRRNPKKRRPSKNVPCALSPAKNYKLLEANFQSELAASLMFSHVDPLNFASSLGLLRVLYHRVTCSLSADCTTSVRQLVLLCGFSLGLGMCVLLGTGTLARLGLQQYHHLKGLALAADMMPAIPLKSACDDLAAVLATDKFRVALVFFWEGVADAYEQMLETVAHGRLALSAAQWTSSLVREMRSLSGSVVAAARDGYDKSVLLFTSWIE</sequence>
<reference evidence="3" key="1">
    <citation type="journal article" date="2018" name="Nat. Microbiol.">
        <title>Leveraging single-cell genomics to expand the fungal tree of life.</title>
        <authorList>
            <person name="Ahrendt S.R."/>
            <person name="Quandt C.A."/>
            <person name="Ciobanu D."/>
            <person name="Clum A."/>
            <person name="Salamov A."/>
            <person name="Andreopoulos B."/>
            <person name="Cheng J.F."/>
            <person name="Woyke T."/>
            <person name="Pelin A."/>
            <person name="Henrissat B."/>
            <person name="Reynolds N.K."/>
            <person name="Benny G.L."/>
            <person name="Smith M.E."/>
            <person name="James T.Y."/>
            <person name="Grigoriev I.V."/>
        </authorList>
    </citation>
    <scope>NUCLEOTIDE SEQUENCE [LARGE SCALE GENOMIC DNA]</scope>
    <source>
        <strain evidence="3">Baker2002</strain>
    </source>
</reference>
<feature type="region of interest" description="Disordered" evidence="1">
    <location>
        <begin position="120"/>
        <end position="139"/>
    </location>
</feature>
<feature type="region of interest" description="Disordered" evidence="1">
    <location>
        <begin position="39"/>
        <end position="84"/>
    </location>
</feature>
<proteinExistence type="predicted"/>
<dbReference type="AlphaFoldDB" id="A0A4P9ZEU8"/>
<organism evidence="2 3">
    <name type="scientific">Metschnikowia bicuspidata</name>
    <dbReference type="NCBI Taxonomy" id="27322"/>
    <lineage>
        <taxon>Eukaryota</taxon>
        <taxon>Fungi</taxon>
        <taxon>Dikarya</taxon>
        <taxon>Ascomycota</taxon>
        <taxon>Saccharomycotina</taxon>
        <taxon>Pichiomycetes</taxon>
        <taxon>Metschnikowiaceae</taxon>
        <taxon>Metschnikowia</taxon>
    </lineage>
</organism>
<dbReference type="OrthoDB" id="3989662at2759"/>
<feature type="compositionally biased region" description="Basic residues" evidence="1">
    <location>
        <begin position="376"/>
        <end position="388"/>
    </location>
</feature>
<accession>A0A4P9ZEU8</accession>
<gene>
    <name evidence="2" type="ORF">METBISCDRAFT_22278</name>
</gene>
<evidence type="ECO:0000256" key="1">
    <source>
        <dbReference type="SAM" id="MobiDB-lite"/>
    </source>
</evidence>
<evidence type="ECO:0000313" key="3">
    <source>
        <dbReference type="Proteomes" id="UP000268321"/>
    </source>
</evidence>
<dbReference type="EMBL" id="ML004440">
    <property type="protein sequence ID" value="RKP31537.1"/>
    <property type="molecule type" value="Genomic_DNA"/>
</dbReference>
<dbReference type="Proteomes" id="UP000268321">
    <property type="component" value="Unassembled WGS sequence"/>
</dbReference>